<sequence length="295" mass="33664">MAIIFAIIFLVFYLNAIDITASVFGIRFYDFEDELVKVDDYDIDEGDAMLYMEKGSKVILKVIGFDEMKENDVIAFYYNDEGEDIIVTQIYKGKDVGFDGETVYYVHDLDNAEINAVNIAADHLLGVYVAHVPVLGTISAYLTANTALMYGSLVVLALILFGIPIAVFVIRLKKRRIGSPFPEGVNINKLSTENLYIYENMRKFFETAGVFTIDKGYDCDLIYINKRLFAVLHCTNGNMYVNINKNFQRYDGKIDRAGYICIPHASSIQTAQKRVNSIYRAYFNDFKYKVGRVRR</sequence>
<organism evidence="2 3">
    <name type="scientific">Candidatus Stercoripulliclostridium merdigallinarum</name>
    <dbReference type="NCBI Taxonomy" id="2840951"/>
    <lineage>
        <taxon>Bacteria</taxon>
        <taxon>Bacillati</taxon>
        <taxon>Bacillota</taxon>
        <taxon>Clostridia</taxon>
        <taxon>Eubacteriales</taxon>
        <taxon>Candidatus Stercoripulliclostridium</taxon>
    </lineage>
</organism>
<keyword evidence="1" id="KW-0472">Membrane</keyword>
<name>A0A9D1MI98_9FIRM</name>
<reference evidence="2" key="1">
    <citation type="submission" date="2020-10" db="EMBL/GenBank/DDBJ databases">
        <authorList>
            <person name="Gilroy R."/>
        </authorList>
    </citation>
    <scope>NUCLEOTIDE SEQUENCE</scope>
    <source>
        <strain evidence="2">18911</strain>
    </source>
</reference>
<protein>
    <submittedName>
        <fullName evidence="2">Uncharacterized protein</fullName>
    </submittedName>
</protein>
<feature type="transmembrane region" description="Helical" evidence="1">
    <location>
        <begin position="147"/>
        <end position="170"/>
    </location>
</feature>
<accession>A0A9D1MI98</accession>
<keyword evidence="1" id="KW-1133">Transmembrane helix</keyword>
<gene>
    <name evidence="2" type="ORF">IAB05_04510</name>
</gene>
<evidence type="ECO:0000256" key="1">
    <source>
        <dbReference type="SAM" id="Phobius"/>
    </source>
</evidence>
<evidence type="ECO:0000313" key="3">
    <source>
        <dbReference type="Proteomes" id="UP000824094"/>
    </source>
</evidence>
<keyword evidence="1" id="KW-0812">Transmembrane</keyword>
<proteinExistence type="predicted"/>
<dbReference type="AlphaFoldDB" id="A0A9D1MI98"/>
<dbReference type="Proteomes" id="UP000824094">
    <property type="component" value="Unassembled WGS sequence"/>
</dbReference>
<reference evidence="2" key="2">
    <citation type="journal article" date="2021" name="PeerJ">
        <title>Extensive microbial diversity within the chicken gut microbiome revealed by metagenomics and culture.</title>
        <authorList>
            <person name="Gilroy R."/>
            <person name="Ravi A."/>
            <person name="Getino M."/>
            <person name="Pursley I."/>
            <person name="Horton D.L."/>
            <person name="Alikhan N.F."/>
            <person name="Baker D."/>
            <person name="Gharbi K."/>
            <person name="Hall N."/>
            <person name="Watson M."/>
            <person name="Adriaenssens E.M."/>
            <person name="Foster-Nyarko E."/>
            <person name="Jarju S."/>
            <person name="Secka A."/>
            <person name="Antonio M."/>
            <person name="Oren A."/>
            <person name="Chaudhuri R.R."/>
            <person name="La Ragione R."/>
            <person name="Hildebrand F."/>
            <person name="Pallen M.J."/>
        </authorList>
    </citation>
    <scope>NUCLEOTIDE SEQUENCE</scope>
    <source>
        <strain evidence="2">18911</strain>
    </source>
</reference>
<dbReference type="EMBL" id="DVNF01000131">
    <property type="protein sequence ID" value="HIU60631.1"/>
    <property type="molecule type" value="Genomic_DNA"/>
</dbReference>
<evidence type="ECO:0000313" key="2">
    <source>
        <dbReference type="EMBL" id="HIU60631.1"/>
    </source>
</evidence>
<comment type="caution">
    <text evidence="2">The sequence shown here is derived from an EMBL/GenBank/DDBJ whole genome shotgun (WGS) entry which is preliminary data.</text>
</comment>